<dbReference type="SUPFAM" id="SSF56176">
    <property type="entry name" value="FAD-binding/transporter-associated domain-like"/>
    <property type="match status" value="1"/>
</dbReference>
<gene>
    <name evidence="5" type="ORF">HW532_16395</name>
</gene>
<organism evidence="5 6">
    <name type="scientific">Kaustia mangrovi</name>
    <dbReference type="NCBI Taxonomy" id="2593653"/>
    <lineage>
        <taxon>Bacteria</taxon>
        <taxon>Pseudomonadati</taxon>
        <taxon>Pseudomonadota</taxon>
        <taxon>Alphaproteobacteria</taxon>
        <taxon>Hyphomicrobiales</taxon>
        <taxon>Parvibaculaceae</taxon>
        <taxon>Kaustia</taxon>
    </lineage>
</organism>
<dbReference type="Gene3D" id="3.30.70.2740">
    <property type="match status" value="1"/>
</dbReference>
<dbReference type="PROSITE" id="PS51387">
    <property type="entry name" value="FAD_PCMH"/>
    <property type="match status" value="1"/>
</dbReference>
<dbReference type="Gene3D" id="3.30.70.2190">
    <property type="match status" value="1"/>
</dbReference>
<dbReference type="RefSeq" id="WP_213161499.1">
    <property type="nucleotide sequence ID" value="NZ_CP058214.1"/>
</dbReference>
<evidence type="ECO:0000259" key="4">
    <source>
        <dbReference type="PROSITE" id="PS51387"/>
    </source>
</evidence>
<dbReference type="InterPro" id="IPR006094">
    <property type="entry name" value="Oxid_FAD_bind_N"/>
</dbReference>
<dbReference type="Proteomes" id="UP000593594">
    <property type="component" value="Chromosome"/>
</dbReference>
<dbReference type="EMBL" id="CP058214">
    <property type="protein sequence ID" value="QPC44133.1"/>
    <property type="molecule type" value="Genomic_DNA"/>
</dbReference>
<evidence type="ECO:0000313" key="6">
    <source>
        <dbReference type="Proteomes" id="UP000593594"/>
    </source>
</evidence>
<dbReference type="Gene3D" id="1.10.45.10">
    <property type="entry name" value="Vanillyl-alcohol Oxidase, Chain A, domain 4"/>
    <property type="match status" value="1"/>
</dbReference>
<dbReference type="Pfam" id="PF01565">
    <property type="entry name" value="FAD_binding_4"/>
    <property type="match status" value="1"/>
</dbReference>
<dbReference type="Gene3D" id="3.30.465.10">
    <property type="match status" value="1"/>
</dbReference>
<dbReference type="InterPro" id="IPR036318">
    <property type="entry name" value="FAD-bd_PCMH-like_sf"/>
</dbReference>
<dbReference type="InterPro" id="IPR004113">
    <property type="entry name" value="FAD-bd_oxidored_4_C"/>
</dbReference>
<dbReference type="AlphaFoldDB" id="A0A7S8C665"/>
<evidence type="ECO:0000256" key="1">
    <source>
        <dbReference type="ARBA" id="ARBA00008000"/>
    </source>
</evidence>
<comment type="similarity">
    <text evidence="1">Belongs to the FAD-binding oxidoreductase/transferase type 4 family.</text>
</comment>
<dbReference type="KEGG" id="kmn:HW532_16395"/>
<protein>
    <submittedName>
        <fullName evidence="5">FAD-binding oxidoreductase</fullName>
    </submittedName>
</protein>
<dbReference type="GO" id="GO:0003824">
    <property type="term" value="F:catalytic activity"/>
    <property type="evidence" value="ECO:0007669"/>
    <property type="project" value="InterPro"/>
</dbReference>
<accession>A0A7S8C665</accession>
<evidence type="ECO:0000256" key="2">
    <source>
        <dbReference type="ARBA" id="ARBA00022630"/>
    </source>
</evidence>
<dbReference type="InterPro" id="IPR016167">
    <property type="entry name" value="FAD-bd_PCMH_sub1"/>
</dbReference>
<dbReference type="GO" id="GO:0022904">
    <property type="term" value="P:respiratory electron transport chain"/>
    <property type="evidence" value="ECO:0007669"/>
    <property type="project" value="TreeGrafter"/>
</dbReference>
<keyword evidence="6" id="KW-1185">Reference proteome</keyword>
<dbReference type="SUPFAM" id="SSF55103">
    <property type="entry name" value="FAD-linked oxidases, C-terminal domain"/>
    <property type="match status" value="1"/>
</dbReference>
<sequence length="473" mass="50359">MSDDFISRLTGLVGERGIVTSPAEMAPYLEDWRGREHGRARAIVLPRTTEEVAEVVRLCAETGTAVFPQGGNTSLCVAATPGADADGIVLGLKRMNAIRSLDRASSAIVVDGGVVLSAIHEAAATVGRQFPLHLGSEGTAQIGGLISTNAGGTGVLRYGPTRDLVMGLEVVLAGGRVWNGLSTLRKDNTGYDLKNLFIGAEGTLGIITGAALKLAPALRARADAWLSVAGPEEAVTLLGALQDVFDTNLQAFELLSRSEIQSVLDFVPGRHCPFGEAPAWSVMIELGAPDPEAALTARLEETLAEAMEAGTVLDGFIAQNETQSADIWQVRHSVSESNKKRGVGLTHDVSVPVSQVARFIAEADAMVAEHYPSAEPVVVAHMGDGNVHYIVMFDHDWWQDVMDRKALQNNVMRRVHDIAMALGGSYSAEHGIGRKLTAELERLTSPVELDLFHRVKAMLDPDGLMNPGAVLSP</sequence>
<feature type="domain" description="FAD-binding PCMH-type" evidence="4">
    <location>
        <begin position="36"/>
        <end position="217"/>
    </location>
</feature>
<dbReference type="Pfam" id="PF02913">
    <property type="entry name" value="FAD-oxidase_C"/>
    <property type="match status" value="1"/>
</dbReference>
<dbReference type="InterPro" id="IPR016169">
    <property type="entry name" value="FAD-bd_PCMH_sub2"/>
</dbReference>
<proteinExistence type="inferred from homology"/>
<name>A0A7S8C665_9HYPH</name>
<evidence type="ECO:0000256" key="3">
    <source>
        <dbReference type="ARBA" id="ARBA00022827"/>
    </source>
</evidence>
<dbReference type="PANTHER" id="PTHR43716">
    <property type="entry name" value="D-2-HYDROXYGLUTARATE DEHYDROGENASE, MITOCHONDRIAL"/>
    <property type="match status" value="1"/>
</dbReference>
<dbReference type="InterPro" id="IPR016166">
    <property type="entry name" value="FAD-bd_PCMH"/>
</dbReference>
<dbReference type="InterPro" id="IPR051264">
    <property type="entry name" value="FAD-oxidored/transferase_4"/>
</dbReference>
<dbReference type="GO" id="GO:0071949">
    <property type="term" value="F:FAD binding"/>
    <property type="evidence" value="ECO:0007669"/>
    <property type="project" value="InterPro"/>
</dbReference>
<dbReference type="PANTHER" id="PTHR43716:SF2">
    <property type="entry name" value="BLL6224 PROTEIN"/>
    <property type="match status" value="1"/>
</dbReference>
<reference evidence="5 6" key="1">
    <citation type="submission" date="2020-06" db="EMBL/GenBank/DDBJ databases">
        <title>Genome sequence of 2 isolates from Red Sea Mangroves.</title>
        <authorList>
            <person name="Sefrji F."/>
            <person name="Michoud G."/>
            <person name="Merlino G."/>
            <person name="Daffonchio D."/>
        </authorList>
    </citation>
    <scope>NUCLEOTIDE SEQUENCE [LARGE SCALE GENOMIC DNA]</scope>
    <source>
        <strain evidence="5 6">R1DC25</strain>
    </source>
</reference>
<keyword evidence="2" id="KW-0285">Flavoprotein</keyword>
<dbReference type="InterPro" id="IPR016171">
    <property type="entry name" value="Vanillyl_alc_oxidase_C-sub2"/>
</dbReference>
<dbReference type="InterPro" id="IPR016164">
    <property type="entry name" value="FAD-linked_Oxase-like_C"/>
</dbReference>
<dbReference type="Gene3D" id="3.30.43.10">
    <property type="entry name" value="Uridine Diphospho-n-acetylenolpyruvylglucosamine Reductase, domain 2"/>
    <property type="match status" value="1"/>
</dbReference>
<keyword evidence="3" id="KW-0274">FAD</keyword>
<evidence type="ECO:0000313" key="5">
    <source>
        <dbReference type="EMBL" id="QPC44133.1"/>
    </source>
</evidence>